<comment type="function">
    <text evidence="2">Catalyzes the reduction of dTDP-6-deoxy-L-lyxo-4-hexulose to yield dTDP-L-rhamnose.</text>
</comment>
<dbReference type="CDD" id="cd05254">
    <property type="entry name" value="dTDP_HR_like_SDR_e"/>
    <property type="match status" value="1"/>
</dbReference>
<dbReference type="EMBL" id="WEGJ01000020">
    <property type="protein sequence ID" value="MQY14391.1"/>
    <property type="molecule type" value="Genomic_DNA"/>
</dbReference>
<gene>
    <name evidence="5" type="primary">strL</name>
    <name evidence="5" type="ORF">SRB5_45570</name>
</gene>
<dbReference type="EC" id="1.1.1.133" evidence="2"/>
<sequence>MSWLVTGAGGMLAADVLARLPEAVAVARPELDVTDAGAVGALVGSVRPSVVVNCAAWTAVDDAETREADASLVNGQGAANLARAARDTGAVLLQVSTDYVFSGDAHTPYAEDAPTGPRGAYGRGKLAGERAVLAAGGYVVRTAWLYGAGGGNFVRTMLRLEGTRETVDVVDDQYGQPTWTADLAARLIALGQAAVAGTAPPGAYHGTNAGATTWYGLAREVFALAGADPSRVRPTTTAAFPRPAPRPAYSVLGHDRWRAAGMAPMRDWRAALREAMPALTDPGDNPRTPAGGPAPANSRGERDY</sequence>
<dbReference type="InterPro" id="IPR036291">
    <property type="entry name" value="NAD(P)-bd_dom_sf"/>
</dbReference>
<keyword evidence="2" id="KW-0521">NADP</keyword>
<comment type="similarity">
    <text evidence="1 2">Belongs to the dTDP-4-dehydrorhamnose reductase family.</text>
</comment>
<dbReference type="GO" id="GO:0019305">
    <property type="term" value="P:dTDP-rhamnose biosynthetic process"/>
    <property type="evidence" value="ECO:0007669"/>
    <property type="project" value="UniProtKB-UniPathway"/>
</dbReference>
<reference evidence="5 6" key="1">
    <citation type="submission" date="2019-10" db="EMBL/GenBank/DDBJ databases">
        <title>Streptomyces smaragdinus sp. nov. and Streptomyces fabii sp. nov., isolated from the gut of fungus growing-termite Macrotermes natalensis.</title>
        <authorList>
            <person name="Schwitalla J."/>
            <person name="Benndorf R."/>
            <person name="Martin K."/>
            <person name="De Beer W."/>
            <person name="Kaster A.-K."/>
            <person name="Vollmers J."/>
            <person name="Poulsen M."/>
            <person name="Beemelmanns C."/>
        </authorList>
    </citation>
    <scope>NUCLEOTIDE SEQUENCE [LARGE SCALE GENOMIC DNA]</scope>
    <source>
        <strain evidence="5 6">RB5</strain>
    </source>
</reference>
<feature type="domain" description="RmlD-like substrate binding" evidence="4">
    <location>
        <begin position="1"/>
        <end position="277"/>
    </location>
</feature>
<evidence type="ECO:0000256" key="3">
    <source>
        <dbReference type="SAM" id="MobiDB-lite"/>
    </source>
</evidence>
<dbReference type="Gene3D" id="3.90.25.10">
    <property type="entry name" value="UDP-galactose 4-epimerase, domain 1"/>
    <property type="match status" value="1"/>
</dbReference>
<accession>A0A7K0CLV0</accession>
<dbReference type="GO" id="GO:0005829">
    <property type="term" value="C:cytosol"/>
    <property type="evidence" value="ECO:0007669"/>
    <property type="project" value="TreeGrafter"/>
</dbReference>
<dbReference type="AlphaFoldDB" id="A0A7K0CLV0"/>
<dbReference type="InterPro" id="IPR029903">
    <property type="entry name" value="RmlD-like-bd"/>
</dbReference>
<name>A0A7K0CLV0_9ACTN</name>
<evidence type="ECO:0000313" key="6">
    <source>
        <dbReference type="Proteomes" id="UP000466345"/>
    </source>
</evidence>
<keyword evidence="6" id="KW-1185">Reference proteome</keyword>
<organism evidence="5 6">
    <name type="scientific">Streptomyces smaragdinus</name>
    <dbReference type="NCBI Taxonomy" id="2585196"/>
    <lineage>
        <taxon>Bacteria</taxon>
        <taxon>Bacillati</taxon>
        <taxon>Actinomycetota</taxon>
        <taxon>Actinomycetes</taxon>
        <taxon>Kitasatosporales</taxon>
        <taxon>Streptomycetaceae</taxon>
        <taxon>Streptomyces</taxon>
    </lineage>
</organism>
<evidence type="ECO:0000256" key="1">
    <source>
        <dbReference type="ARBA" id="ARBA00010944"/>
    </source>
</evidence>
<dbReference type="InterPro" id="IPR005913">
    <property type="entry name" value="dTDP_dehydrorham_reduct"/>
</dbReference>
<feature type="region of interest" description="Disordered" evidence="3">
    <location>
        <begin position="276"/>
        <end position="304"/>
    </location>
</feature>
<dbReference type="Pfam" id="PF04321">
    <property type="entry name" value="RmlD_sub_bind"/>
    <property type="match status" value="1"/>
</dbReference>
<comment type="caution">
    <text evidence="5">The sequence shown here is derived from an EMBL/GenBank/DDBJ whole genome shotgun (WGS) entry which is preliminary data.</text>
</comment>
<dbReference type="UniPathway" id="UPA00124"/>
<dbReference type="GO" id="GO:0008831">
    <property type="term" value="F:dTDP-4-dehydrorhamnose reductase activity"/>
    <property type="evidence" value="ECO:0007669"/>
    <property type="project" value="UniProtKB-EC"/>
</dbReference>
<evidence type="ECO:0000259" key="4">
    <source>
        <dbReference type="Pfam" id="PF04321"/>
    </source>
</evidence>
<dbReference type="PANTHER" id="PTHR10491:SF4">
    <property type="entry name" value="METHIONINE ADENOSYLTRANSFERASE 2 SUBUNIT BETA"/>
    <property type="match status" value="1"/>
</dbReference>
<evidence type="ECO:0000313" key="5">
    <source>
        <dbReference type="EMBL" id="MQY14391.1"/>
    </source>
</evidence>
<dbReference type="Gene3D" id="3.40.50.720">
    <property type="entry name" value="NAD(P)-binding Rossmann-like Domain"/>
    <property type="match status" value="1"/>
</dbReference>
<dbReference type="Proteomes" id="UP000466345">
    <property type="component" value="Unassembled WGS sequence"/>
</dbReference>
<proteinExistence type="inferred from homology"/>
<protein>
    <recommendedName>
        <fullName evidence="2">dTDP-4-dehydrorhamnose reductase</fullName>
        <ecNumber evidence="2">1.1.1.133</ecNumber>
    </recommendedName>
</protein>
<evidence type="ECO:0000256" key="2">
    <source>
        <dbReference type="RuleBase" id="RU364082"/>
    </source>
</evidence>
<dbReference type="SUPFAM" id="SSF51735">
    <property type="entry name" value="NAD(P)-binding Rossmann-fold domains"/>
    <property type="match status" value="1"/>
</dbReference>
<dbReference type="NCBIfam" id="TIGR01214">
    <property type="entry name" value="rmlD"/>
    <property type="match status" value="1"/>
</dbReference>
<keyword evidence="2 5" id="KW-0560">Oxidoreductase</keyword>
<comment type="pathway">
    <text evidence="2">Carbohydrate biosynthesis; dTDP-L-rhamnose biosynthesis.</text>
</comment>
<dbReference type="PANTHER" id="PTHR10491">
    <property type="entry name" value="DTDP-4-DEHYDRORHAMNOSE REDUCTASE"/>
    <property type="match status" value="1"/>
</dbReference>